<gene>
    <name evidence="2" type="ORF">CYMTET_42773</name>
</gene>
<protein>
    <submittedName>
        <fullName evidence="2">Uncharacterized protein</fullName>
    </submittedName>
</protein>
<name>A0AAE0C5G5_9CHLO</name>
<keyword evidence="3" id="KW-1185">Reference proteome</keyword>
<feature type="compositionally biased region" description="Acidic residues" evidence="1">
    <location>
        <begin position="54"/>
        <end position="65"/>
    </location>
</feature>
<dbReference type="AlphaFoldDB" id="A0AAE0C5G5"/>
<feature type="region of interest" description="Disordered" evidence="1">
    <location>
        <begin position="223"/>
        <end position="243"/>
    </location>
</feature>
<feature type="region of interest" description="Disordered" evidence="1">
    <location>
        <begin position="1"/>
        <end position="80"/>
    </location>
</feature>
<organism evidence="2 3">
    <name type="scientific">Cymbomonas tetramitiformis</name>
    <dbReference type="NCBI Taxonomy" id="36881"/>
    <lineage>
        <taxon>Eukaryota</taxon>
        <taxon>Viridiplantae</taxon>
        <taxon>Chlorophyta</taxon>
        <taxon>Pyramimonadophyceae</taxon>
        <taxon>Pyramimonadales</taxon>
        <taxon>Pyramimonadaceae</taxon>
        <taxon>Cymbomonas</taxon>
    </lineage>
</organism>
<proteinExistence type="predicted"/>
<evidence type="ECO:0000313" key="2">
    <source>
        <dbReference type="EMBL" id="KAK3247740.1"/>
    </source>
</evidence>
<dbReference type="Proteomes" id="UP001190700">
    <property type="component" value="Unassembled WGS sequence"/>
</dbReference>
<feature type="compositionally biased region" description="Low complexity" evidence="1">
    <location>
        <begin position="31"/>
        <end position="45"/>
    </location>
</feature>
<evidence type="ECO:0000313" key="3">
    <source>
        <dbReference type="Proteomes" id="UP001190700"/>
    </source>
</evidence>
<accession>A0AAE0C5G5</accession>
<comment type="caution">
    <text evidence="2">The sequence shown here is derived from an EMBL/GenBank/DDBJ whole genome shotgun (WGS) entry which is preliminary data.</text>
</comment>
<dbReference type="EMBL" id="LGRX02028690">
    <property type="protein sequence ID" value="KAK3247740.1"/>
    <property type="molecule type" value="Genomic_DNA"/>
</dbReference>
<sequence>MSFEYVLLAPTENRKANFDPDDSNTFNAPEAQQSAQGFSQQGTSAPMQESQICSDDEDPDYEPNEGELQTDSSEEEDGSWKMDDNAIRAEEHTIADILPETDPEKAAEQLHKNGYVLLRFMDEPEVASALDEFKRTLCEDLPEFKPADCTRNTNWEYGCTGFGAVNTASSFHNRFVRALRLRAHVVVAPVLNHYRMLTKHPNAKEVRLQQLFGRMSVRVRSPTSELWHQDNAEKSQYGDGDYRDASRLKPLPDVTFGGWIAFNQGKDPITGESMPQAASLYSNSHGYFVPAKVKNQIKNLGFGRLSYSDMTHLIEDRGSEETGNPTIKTLVLTPSGTIFLMHQTIVHEVRSVKPPEAMFRLYLQFRLTSDDKDLLEFGNPIPPNTITHAQDGDHRAQNLDEVCDLMLVPKLPSNQMPSMYNRKGIDMHSQKPKLLRWFNLYLRNQMRVDENVFVGTGRPKPLPSNMAEDTMIQNGPEPKYYIMRLHAPSLWEIQTGHKYQGMQDLEGIDWRNLFPVYEQFERSIMRPSTNNFELQHTMIQPLLERLSAHTSDMFKQFCVRVLHRI</sequence>
<evidence type="ECO:0000256" key="1">
    <source>
        <dbReference type="SAM" id="MobiDB-lite"/>
    </source>
</evidence>
<reference evidence="2 3" key="1">
    <citation type="journal article" date="2015" name="Genome Biol. Evol.">
        <title>Comparative Genomics of a Bacterivorous Green Alga Reveals Evolutionary Causalities and Consequences of Phago-Mixotrophic Mode of Nutrition.</title>
        <authorList>
            <person name="Burns J.A."/>
            <person name="Paasch A."/>
            <person name="Narechania A."/>
            <person name="Kim E."/>
        </authorList>
    </citation>
    <scope>NUCLEOTIDE SEQUENCE [LARGE SCALE GENOMIC DNA]</scope>
    <source>
        <strain evidence="2 3">PLY_AMNH</strain>
    </source>
</reference>